<evidence type="ECO:0000256" key="1">
    <source>
        <dbReference type="ARBA" id="ARBA00023125"/>
    </source>
</evidence>
<dbReference type="PANTHER" id="PTHR10302:SF27">
    <property type="entry name" value="SINGLE-STRANDED DNA-BINDING PROTEIN"/>
    <property type="match status" value="1"/>
</dbReference>
<dbReference type="InterPro" id="IPR011344">
    <property type="entry name" value="ssDNA-bd"/>
</dbReference>
<dbReference type="NCBIfam" id="TIGR00621">
    <property type="entry name" value="ssb"/>
    <property type="match status" value="1"/>
</dbReference>
<name>A0ABT1FYU8_9CORY</name>
<comment type="caution">
    <text evidence="5">The sequence shown here is derived from an EMBL/GenBank/DDBJ whole genome shotgun (WGS) entry which is preliminary data.</text>
</comment>
<dbReference type="Gene3D" id="2.40.50.140">
    <property type="entry name" value="Nucleic acid-binding proteins"/>
    <property type="match status" value="1"/>
</dbReference>
<dbReference type="RefSeq" id="WP_253575738.1">
    <property type="nucleotide sequence ID" value="NZ_JAMFTQ010000001.1"/>
</dbReference>
<sequence>MGATYVTIQGNLTEDPSFNTYPPSETQLARFRLAASRRFKTERKAPNGDQVWDDTDHLYIDVKCWGKLANNCRMSLRRGHPVTVTGKLVTESWQETIYDKEGKETTAMRSKIVIIASQVAFNLSNFQVNSVKTETMTHTLPGSEEMQAHDAATFDFEAQRREEEEREPLMAGAPSFADDATQGDGGEEANASVPF</sequence>
<dbReference type="CDD" id="cd04496">
    <property type="entry name" value="SSB_OBF"/>
    <property type="match status" value="1"/>
</dbReference>
<gene>
    <name evidence="5" type="ORF">M5J20_01765</name>
</gene>
<proteinExistence type="predicted"/>
<dbReference type="Pfam" id="PF00436">
    <property type="entry name" value="SSB"/>
    <property type="match status" value="1"/>
</dbReference>
<dbReference type="PIRSF" id="PIRSF002070">
    <property type="entry name" value="SSB"/>
    <property type="match status" value="1"/>
</dbReference>
<dbReference type="InterPro" id="IPR012340">
    <property type="entry name" value="NA-bd_OB-fold"/>
</dbReference>
<reference evidence="5" key="1">
    <citation type="submission" date="2022-05" db="EMBL/GenBank/DDBJ databases">
        <title>Corynebacterium sp. TA-R-1 sp. nov., isolated from human feces.</title>
        <authorList>
            <person name="Shamsuzzaman M."/>
            <person name="Dahal R.H."/>
        </authorList>
    </citation>
    <scope>NUCLEOTIDE SEQUENCE</scope>
    <source>
        <strain evidence="5">TA-R-1</strain>
    </source>
</reference>
<protein>
    <recommendedName>
        <fullName evidence="2 3">Single-stranded DNA-binding protein</fullName>
    </recommendedName>
</protein>
<evidence type="ECO:0000256" key="4">
    <source>
        <dbReference type="SAM" id="MobiDB-lite"/>
    </source>
</evidence>
<feature type="region of interest" description="Disordered" evidence="4">
    <location>
        <begin position="157"/>
        <end position="195"/>
    </location>
</feature>
<dbReference type="PANTHER" id="PTHR10302">
    <property type="entry name" value="SINGLE-STRANDED DNA-BINDING PROTEIN"/>
    <property type="match status" value="1"/>
</dbReference>
<keyword evidence="1 2" id="KW-0238">DNA-binding</keyword>
<organism evidence="5 6">
    <name type="scientific">Corynebacterium stercoris</name>
    <dbReference type="NCBI Taxonomy" id="2943490"/>
    <lineage>
        <taxon>Bacteria</taxon>
        <taxon>Bacillati</taxon>
        <taxon>Actinomycetota</taxon>
        <taxon>Actinomycetes</taxon>
        <taxon>Mycobacteriales</taxon>
        <taxon>Corynebacteriaceae</taxon>
        <taxon>Corynebacterium</taxon>
    </lineage>
</organism>
<evidence type="ECO:0000256" key="2">
    <source>
        <dbReference type="PIRNR" id="PIRNR002070"/>
    </source>
</evidence>
<dbReference type="PROSITE" id="PS50935">
    <property type="entry name" value="SSB"/>
    <property type="match status" value="1"/>
</dbReference>
<dbReference type="Proteomes" id="UP001204000">
    <property type="component" value="Unassembled WGS sequence"/>
</dbReference>
<dbReference type="InterPro" id="IPR000424">
    <property type="entry name" value="Primosome_PriB/ssb"/>
</dbReference>
<dbReference type="SUPFAM" id="SSF50249">
    <property type="entry name" value="Nucleic acid-binding proteins"/>
    <property type="match status" value="1"/>
</dbReference>
<evidence type="ECO:0000313" key="6">
    <source>
        <dbReference type="Proteomes" id="UP001204000"/>
    </source>
</evidence>
<accession>A0ABT1FYU8</accession>
<evidence type="ECO:0000256" key="3">
    <source>
        <dbReference type="RuleBase" id="RU000524"/>
    </source>
</evidence>
<dbReference type="GO" id="GO:0003677">
    <property type="term" value="F:DNA binding"/>
    <property type="evidence" value="ECO:0007669"/>
    <property type="project" value="UniProtKB-KW"/>
</dbReference>
<evidence type="ECO:0000313" key="5">
    <source>
        <dbReference type="EMBL" id="MCP1386926.1"/>
    </source>
</evidence>
<keyword evidence="6" id="KW-1185">Reference proteome</keyword>
<dbReference type="EMBL" id="JAMFTQ010000001">
    <property type="protein sequence ID" value="MCP1386926.1"/>
    <property type="molecule type" value="Genomic_DNA"/>
</dbReference>